<dbReference type="Gene3D" id="3.40.140.10">
    <property type="entry name" value="Cytidine Deaminase, domain 2"/>
    <property type="match status" value="1"/>
</dbReference>
<keyword evidence="5" id="KW-0482">Metalloprotease</keyword>
<name>A0A318EFP7_9GAMM</name>
<dbReference type="AlphaFoldDB" id="A0A318EFP7"/>
<sequence>MPSLHSIRCICPDECGGTRHRHGRRLAERKCISAVSDASYGTGRRESGEEQRSRTDRWMPSMPGTLVLPRPGERAAWILIEDSVVAQIASHRQRLLGDSEAGGVLLGYRRQKHLHIVHATTPDHEDSRTRFSFDRLDESHARIAAKHWALTDGRCDYLGEWHTHPERYPTPSGVDRREWRKIYEHRSRPLLFWIEGTECRWIGMAHKSRLVVLESSVEGVGQA</sequence>
<comment type="caution">
    <text evidence="7">The sequence shown here is derived from an EMBL/GenBank/DDBJ whole genome shotgun (WGS) entry which is preliminary data.</text>
</comment>
<gene>
    <name evidence="7" type="ORF">C8D93_101688</name>
</gene>
<dbReference type="InterPro" id="IPR028090">
    <property type="entry name" value="JAB_dom_prok"/>
</dbReference>
<evidence type="ECO:0000256" key="4">
    <source>
        <dbReference type="ARBA" id="ARBA00022833"/>
    </source>
</evidence>
<keyword evidence="3" id="KW-0378">Hydrolase</keyword>
<keyword evidence="2" id="KW-0479">Metal-binding</keyword>
<dbReference type="GO" id="GO:0008237">
    <property type="term" value="F:metallopeptidase activity"/>
    <property type="evidence" value="ECO:0007669"/>
    <property type="project" value="UniProtKB-KW"/>
</dbReference>
<dbReference type="EMBL" id="QICN01000001">
    <property type="protein sequence ID" value="PXV71633.1"/>
    <property type="molecule type" value="Genomic_DNA"/>
</dbReference>
<keyword evidence="8" id="KW-1185">Reference proteome</keyword>
<evidence type="ECO:0000313" key="7">
    <source>
        <dbReference type="EMBL" id="PXV71633.1"/>
    </source>
</evidence>
<proteinExistence type="predicted"/>
<evidence type="ECO:0000256" key="5">
    <source>
        <dbReference type="ARBA" id="ARBA00023049"/>
    </source>
</evidence>
<evidence type="ECO:0000313" key="8">
    <source>
        <dbReference type="Proteomes" id="UP000248330"/>
    </source>
</evidence>
<protein>
    <submittedName>
        <fullName evidence="7">Integrative and conjugative element protein (TIGR02256 family)</fullName>
    </submittedName>
</protein>
<keyword evidence="1" id="KW-0645">Protease</keyword>
<accession>A0A318EFP7</accession>
<evidence type="ECO:0000259" key="6">
    <source>
        <dbReference type="Pfam" id="PF14464"/>
    </source>
</evidence>
<dbReference type="SUPFAM" id="SSF102712">
    <property type="entry name" value="JAB1/MPN domain"/>
    <property type="match status" value="1"/>
</dbReference>
<dbReference type="GO" id="GO:0006508">
    <property type="term" value="P:proteolysis"/>
    <property type="evidence" value="ECO:0007669"/>
    <property type="project" value="UniProtKB-KW"/>
</dbReference>
<reference evidence="7 8" key="1">
    <citation type="submission" date="2018-04" db="EMBL/GenBank/DDBJ databases">
        <title>Genomic Encyclopedia of Type Strains, Phase IV (KMG-IV): sequencing the most valuable type-strain genomes for metagenomic binning, comparative biology and taxonomic classification.</title>
        <authorList>
            <person name="Goeker M."/>
        </authorList>
    </citation>
    <scope>NUCLEOTIDE SEQUENCE [LARGE SCALE GENOMIC DNA]</scope>
    <source>
        <strain evidence="7 8">DSM 104150</strain>
    </source>
</reference>
<keyword evidence="4" id="KW-0862">Zinc</keyword>
<evidence type="ECO:0000256" key="1">
    <source>
        <dbReference type="ARBA" id="ARBA00022670"/>
    </source>
</evidence>
<feature type="domain" description="JAB" evidence="6">
    <location>
        <begin position="83"/>
        <end position="196"/>
    </location>
</feature>
<evidence type="ECO:0000256" key="3">
    <source>
        <dbReference type="ARBA" id="ARBA00022801"/>
    </source>
</evidence>
<evidence type="ECO:0000256" key="2">
    <source>
        <dbReference type="ARBA" id="ARBA00022723"/>
    </source>
</evidence>
<dbReference type="Proteomes" id="UP000248330">
    <property type="component" value="Unassembled WGS sequence"/>
</dbReference>
<dbReference type="Pfam" id="PF14464">
    <property type="entry name" value="Prok-JAB"/>
    <property type="match status" value="1"/>
</dbReference>
<dbReference type="GO" id="GO:0046872">
    <property type="term" value="F:metal ion binding"/>
    <property type="evidence" value="ECO:0007669"/>
    <property type="project" value="UniProtKB-KW"/>
</dbReference>
<organism evidence="7 8">
    <name type="scientific">Sinimarinibacterium flocculans</name>
    <dbReference type="NCBI Taxonomy" id="985250"/>
    <lineage>
        <taxon>Bacteria</taxon>
        <taxon>Pseudomonadati</taxon>
        <taxon>Pseudomonadota</taxon>
        <taxon>Gammaproteobacteria</taxon>
        <taxon>Nevskiales</taxon>
        <taxon>Nevskiaceae</taxon>
        <taxon>Sinimarinibacterium</taxon>
    </lineage>
</organism>